<dbReference type="SUPFAM" id="SSF50129">
    <property type="entry name" value="GroES-like"/>
    <property type="match status" value="1"/>
</dbReference>
<name>A0A098BTB5_9NOCA</name>
<dbReference type="Proteomes" id="UP000042997">
    <property type="component" value="Unassembled WGS sequence"/>
</dbReference>
<proteinExistence type="predicted"/>
<dbReference type="Pfam" id="PF08240">
    <property type="entry name" value="ADH_N"/>
    <property type="match status" value="1"/>
</dbReference>
<dbReference type="PANTHER" id="PTHR44013:SF1">
    <property type="entry name" value="ZINC-TYPE ALCOHOL DEHYDROGENASE-LIKE PROTEIN C16A3.02C"/>
    <property type="match status" value="1"/>
</dbReference>
<accession>A0A098BTB5</accession>
<dbReference type="EC" id="1.6.5.5" evidence="1"/>
<dbReference type="GO" id="GO:0003960">
    <property type="term" value="F:quinone reductase (NADPH) activity"/>
    <property type="evidence" value="ECO:0007669"/>
    <property type="project" value="UniProtKB-EC"/>
</dbReference>
<dbReference type="eggNOG" id="COG0604">
    <property type="taxonomic scope" value="Bacteria"/>
</dbReference>
<dbReference type="InterPro" id="IPR036291">
    <property type="entry name" value="NAD(P)-bd_dom_sf"/>
</dbReference>
<evidence type="ECO:0000313" key="2">
    <source>
        <dbReference type="Proteomes" id="UP000042997"/>
    </source>
</evidence>
<protein>
    <submittedName>
        <fullName evidence="1">Zinc-containing alcohol dehydrogenase quinone oxidoreductase</fullName>
        <ecNumber evidence="1">1.6.5.5</ecNumber>
    </submittedName>
</protein>
<dbReference type="InterPro" id="IPR020843">
    <property type="entry name" value="ER"/>
</dbReference>
<dbReference type="CDD" id="cd08267">
    <property type="entry name" value="MDR1"/>
    <property type="match status" value="1"/>
</dbReference>
<dbReference type="PANTHER" id="PTHR44013">
    <property type="entry name" value="ZINC-TYPE ALCOHOL DEHYDROGENASE-LIKE PROTEIN C16A3.02C"/>
    <property type="match status" value="1"/>
</dbReference>
<organism evidence="1 2">
    <name type="scientific">Rhodococcus ruber</name>
    <dbReference type="NCBI Taxonomy" id="1830"/>
    <lineage>
        <taxon>Bacteria</taxon>
        <taxon>Bacillati</taxon>
        <taxon>Actinomycetota</taxon>
        <taxon>Actinomycetes</taxon>
        <taxon>Mycobacteriales</taxon>
        <taxon>Nocardiaceae</taxon>
        <taxon>Rhodococcus</taxon>
    </lineage>
</organism>
<dbReference type="Pfam" id="PF13602">
    <property type="entry name" value="ADH_zinc_N_2"/>
    <property type="match status" value="1"/>
</dbReference>
<evidence type="ECO:0000313" key="1">
    <source>
        <dbReference type="EMBL" id="CDZ91923.1"/>
    </source>
</evidence>
<dbReference type="OrthoDB" id="3613651at2"/>
<sequence length="317" mass="32422">MKAAVVDRYGPPHVVRVAEVPTPTPGDAEILVRVAAAAVTAADSRIRAARFPSGYGPFARLMFGVFRPRRKILGSTFSGVVESVGAKVGGYSRGDEVCGMTGLAMGTHAEYVTVAAERVVRKPAAVSHTDAAALLFGGSTALHFLRDKAAAGRGGSVLVNGASGAVGTSAVQLAKHFGATVTAVTSTPNVGLVAGLGADTVVDYTVTPVSDLTDRFDVVLDTVGNLTPSSGRTLLTDGGVLLLAVANLWETLRPGADVKAGAAPERTEDFEFLLELSAAGRLVTVTDDIGGLEQIVSAHARVDSGHKVGNLVVRPAG</sequence>
<keyword evidence="1" id="KW-0560">Oxidoreductase</keyword>
<gene>
    <name evidence="1" type="primary">cryZ</name>
    <name evidence="1" type="ORF">RHRU231_90008</name>
</gene>
<dbReference type="RefSeq" id="WP_026138100.1">
    <property type="nucleotide sequence ID" value="NZ_CP023714.1"/>
</dbReference>
<dbReference type="AlphaFoldDB" id="A0A098BTB5"/>
<dbReference type="SMART" id="SM00829">
    <property type="entry name" value="PKS_ER"/>
    <property type="match status" value="1"/>
</dbReference>
<dbReference type="InterPro" id="IPR052733">
    <property type="entry name" value="Chloroplast_QOR"/>
</dbReference>
<reference evidence="1 2" key="1">
    <citation type="journal article" date="2014" name="Genome Announc.">
        <title>Draft Genome Sequence of Propane- and Butane-Oxidizing Actinobacterium Rhodococcus ruber IEGM 231.</title>
        <authorList>
            <person name="Ivshina I.B."/>
            <person name="Kuyukina M.S."/>
            <person name="Krivoruchko A.V."/>
            <person name="Barbe V."/>
            <person name="Fischer C."/>
        </authorList>
    </citation>
    <scope>NUCLEOTIDE SEQUENCE [LARGE SCALE GENOMIC DNA]</scope>
</reference>
<dbReference type="Gene3D" id="3.40.50.720">
    <property type="entry name" value="NAD(P)-binding Rossmann-like Domain"/>
    <property type="match status" value="1"/>
</dbReference>
<dbReference type="InterPro" id="IPR013154">
    <property type="entry name" value="ADH-like_N"/>
</dbReference>
<dbReference type="Gene3D" id="3.90.180.10">
    <property type="entry name" value="Medium-chain alcohol dehydrogenases, catalytic domain"/>
    <property type="match status" value="1"/>
</dbReference>
<dbReference type="InterPro" id="IPR011032">
    <property type="entry name" value="GroES-like_sf"/>
</dbReference>
<dbReference type="SUPFAM" id="SSF51735">
    <property type="entry name" value="NAD(P)-binding Rossmann-fold domains"/>
    <property type="match status" value="1"/>
</dbReference>
<dbReference type="EMBL" id="CCSD01000105">
    <property type="protein sequence ID" value="CDZ91923.1"/>
    <property type="molecule type" value="Genomic_DNA"/>
</dbReference>